<name>A0A2N7S197_9MICC</name>
<accession>A0A2N7S197</accession>
<gene>
    <name evidence="1" type="ORF">CIK84_14825</name>
</gene>
<dbReference type="RefSeq" id="WP_102598885.1">
    <property type="nucleotide sequence ID" value="NZ_JBQDNZ010000008.1"/>
</dbReference>
<comment type="caution">
    <text evidence="1">The sequence shown here is derived from an EMBL/GenBank/DDBJ whole genome shotgun (WGS) entry which is preliminary data.</text>
</comment>
<evidence type="ECO:0000313" key="2">
    <source>
        <dbReference type="Proteomes" id="UP000235739"/>
    </source>
</evidence>
<reference evidence="1 2" key="1">
    <citation type="journal article" date="2017" name="Elife">
        <title>Extensive horizontal gene transfer in cheese-associated bacteria.</title>
        <authorList>
            <person name="Bonham K.S."/>
            <person name="Wolfe B.E."/>
            <person name="Dutton R.J."/>
        </authorList>
    </citation>
    <scope>NUCLEOTIDE SEQUENCE [LARGE SCALE GENOMIC DNA]</scope>
    <source>
        <strain evidence="1 2">JB182</strain>
    </source>
</reference>
<evidence type="ECO:0000313" key="1">
    <source>
        <dbReference type="EMBL" id="PMQ19897.1"/>
    </source>
</evidence>
<dbReference type="AlphaFoldDB" id="A0A2N7S197"/>
<dbReference type="EMBL" id="PNQX01000002">
    <property type="protein sequence ID" value="PMQ19897.1"/>
    <property type="molecule type" value="Genomic_DNA"/>
</dbReference>
<sequence length="64" mass="7054">MTALNPAKNSCPPEGHRLIATTDALRTGLFQSIEGLDPDIVRQPRISTGSVSLWNRLFGQHPDR</sequence>
<dbReference type="Proteomes" id="UP000235739">
    <property type="component" value="Unassembled WGS sequence"/>
</dbReference>
<proteinExistence type="predicted"/>
<protein>
    <submittedName>
        <fullName evidence="1">Uncharacterized protein</fullName>
    </submittedName>
</protein>
<organism evidence="1 2">
    <name type="scientific">Glutamicibacter arilaitensis</name>
    <dbReference type="NCBI Taxonomy" id="256701"/>
    <lineage>
        <taxon>Bacteria</taxon>
        <taxon>Bacillati</taxon>
        <taxon>Actinomycetota</taxon>
        <taxon>Actinomycetes</taxon>
        <taxon>Micrococcales</taxon>
        <taxon>Micrococcaceae</taxon>
        <taxon>Glutamicibacter</taxon>
    </lineage>
</organism>